<name>A0A424YYV9_9EURY</name>
<feature type="coiled-coil region" evidence="1">
    <location>
        <begin position="17"/>
        <end position="58"/>
    </location>
</feature>
<protein>
    <submittedName>
        <fullName evidence="2">Uncharacterized protein</fullName>
    </submittedName>
</protein>
<reference evidence="2 3" key="1">
    <citation type="submission" date="2018-08" db="EMBL/GenBank/DDBJ databases">
        <title>The metabolism and importance of syntrophic acetate oxidation coupled to methane or sulfide production in haloalkaline environments.</title>
        <authorList>
            <person name="Timmers P.H.A."/>
            <person name="Vavourakis C.D."/>
            <person name="Sorokin D.Y."/>
            <person name="Sinninghe Damste J.S."/>
            <person name="Muyzer G."/>
            <person name="Stams A.J.M."/>
            <person name="Plugge C.M."/>
        </authorList>
    </citation>
    <scope>NUCLEOTIDE SEQUENCE [LARGE SCALE GENOMIC DNA]</scope>
    <source>
        <strain evidence="2">MSAO_Arc3</strain>
    </source>
</reference>
<dbReference type="EMBL" id="QZAB01000267">
    <property type="protein sequence ID" value="RQD86231.1"/>
    <property type="molecule type" value="Genomic_DNA"/>
</dbReference>
<evidence type="ECO:0000313" key="3">
    <source>
        <dbReference type="Proteomes" id="UP000284763"/>
    </source>
</evidence>
<accession>A0A424YYV9</accession>
<gene>
    <name evidence="2" type="ORF">D5R95_04025</name>
</gene>
<dbReference type="AlphaFoldDB" id="A0A424YYV9"/>
<keyword evidence="1" id="KW-0175">Coiled coil</keyword>
<dbReference type="Proteomes" id="UP000284763">
    <property type="component" value="Unassembled WGS sequence"/>
</dbReference>
<sequence>MNNASTDNSEIEILTTNKLLEGVIKKHEKLLENYKQEFEELDNRLKSLKDNYYSQKKEKDRIIERCDVLKEKRQQLYHQAEQALWDFIHKSDQVDRKVQDDLMASFKKVRKTKNIADEKEAIDNLNSYLNEINSKDKSLSKIISLIQAKVNEARIASEEFFSIDGTDIKILEDIHKTDKIINEIGPRHEWLEKRIKSHEEALNYWSNQYNAEKTDVVV</sequence>
<evidence type="ECO:0000313" key="2">
    <source>
        <dbReference type="EMBL" id="RQD86231.1"/>
    </source>
</evidence>
<proteinExistence type="predicted"/>
<comment type="caution">
    <text evidence="2">The sequence shown here is derived from an EMBL/GenBank/DDBJ whole genome shotgun (WGS) entry which is preliminary data.</text>
</comment>
<organism evidence="2 3">
    <name type="scientific">Methanosalsum natronophilum</name>
    <dbReference type="NCBI Taxonomy" id="768733"/>
    <lineage>
        <taxon>Archaea</taxon>
        <taxon>Methanobacteriati</taxon>
        <taxon>Methanobacteriota</taxon>
        <taxon>Stenosarchaea group</taxon>
        <taxon>Methanomicrobia</taxon>
        <taxon>Methanosarcinales</taxon>
        <taxon>Methanosarcinaceae</taxon>
        <taxon>Methanosalsum</taxon>
    </lineage>
</organism>
<evidence type="ECO:0000256" key="1">
    <source>
        <dbReference type="SAM" id="Coils"/>
    </source>
</evidence>